<dbReference type="PANTHER" id="PTHR22946">
    <property type="entry name" value="DIENELACTONE HYDROLASE DOMAIN-CONTAINING PROTEIN-RELATED"/>
    <property type="match status" value="1"/>
</dbReference>
<dbReference type="EMBL" id="CP017637">
    <property type="protein sequence ID" value="APG12940.1"/>
    <property type="molecule type" value="Genomic_DNA"/>
</dbReference>
<reference evidence="4 5" key="1">
    <citation type="submission" date="2016-11" db="EMBL/GenBank/DDBJ databases">
        <title>Complete Genome Sequence of Bradyrhizobium sp. strain J5, an isolated from soybean nodule in Hokkaido.</title>
        <authorList>
            <person name="Kanehara K."/>
        </authorList>
    </citation>
    <scope>NUCLEOTIDE SEQUENCE [LARGE SCALE GENOMIC DNA]</scope>
    <source>
        <strain evidence="4 5">J5</strain>
    </source>
</reference>
<accession>A0A1L3FI21</accession>
<evidence type="ECO:0000256" key="2">
    <source>
        <dbReference type="SAM" id="SignalP"/>
    </source>
</evidence>
<name>A0A1L3FI21_BRAJP</name>
<evidence type="ECO:0000256" key="1">
    <source>
        <dbReference type="ARBA" id="ARBA00022801"/>
    </source>
</evidence>
<protein>
    <submittedName>
        <fullName evidence="4">Dienelactone hydrolase</fullName>
    </submittedName>
</protein>
<dbReference type="RefSeq" id="WP_071915179.1">
    <property type="nucleotide sequence ID" value="NZ_CP017637.1"/>
</dbReference>
<dbReference type="InterPro" id="IPR001375">
    <property type="entry name" value="Peptidase_S9_cat"/>
</dbReference>
<dbReference type="Gene3D" id="3.40.50.1820">
    <property type="entry name" value="alpha/beta hydrolase"/>
    <property type="match status" value="1"/>
</dbReference>
<sequence length="374" mass="39795">MRILIALLLSFATVAHAENPGLMSGLISAPITLPVRMFGKDLTLDGYVVRPDRPGRFPLVIMTHGTPRGWDDAFFRNIAKRTPTAFNTPAVALAQRGYATLSVMRRGFGLSGGSYSEELLRPCDYLAAERIAADDIIVAMAAARREPWVDPDHILLLGHSTGGLTMLAVAERNPAGVVGVLNFDGGYHAMAKPDEACSPDRLVGTVASLGRTARVPALWLYAENDRSYGPELAHRMIAAYTAGGAPAQLQILPPFGTDGHDLIIGAAAETWLTVAEPFLAELKLPTAVTIDLPEPAPLPTPTGLSPDCQRAFASYVAIRSDFKAFAIDDKGACGLAPASRTATEARDRSVAECKSNTSGTACHVYAVGQRTTEN</sequence>
<dbReference type="PANTHER" id="PTHR22946:SF9">
    <property type="entry name" value="POLYKETIDE TRANSFERASE AF380"/>
    <property type="match status" value="1"/>
</dbReference>
<gene>
    <name evidence="4" type="ORF">BKD09_31820</name>
</gene>
<proteinExistence type="predicted"/>
<dbReference type="GO" id="GO:0052689">
    <property type="term" value="F:carboxylic ester hydrolase activity"/>
    <property type="evidence" value="ECO:0007669"/>
    <property type="project" value="UniProtKB-ARBA"/>
</dbReference>
<feature type="domain" description="Peptidase S9 prolyl oligopeptidase catalytic" evidence="3">
    <location>
        <begin position="87"/>
        <end position="174"/>
    </location>
</feature>
<evidence type="ECO:0000313" key="5">
    <source>
        <dbReference type="Proteomes" id="UP000181962"/>
    </source>
</evidence>
<dbReference type="OrthoDB" id="7839439at2"/>
<keyword evidence="2" id="KW-0732">Signal</keyword>
<dbReference type="GO" id="GO:0006508">
    <property type="term" value="P:proteolysis"/>
    <property type="evidence" value="ECO:0007669"/>
    <property type="project" value="InterPro"/>
</dbReference>
<dbReference type="InterPro" id="IPR050261">
    <property type="entry name" value="FrsA_esterase"/>
</dbReference>
<feature type="chain" id="PRO_5012905226" evidence="2">
    <location>
        <begin position="18"/>
        <end position="374"/>
    </location>
</feature>
<feature type="signal peptide" evidence="2">
    <location>
        <begin position="1"/>
        <end position="17"/>
    </location>
</feature>
<evidence type="ECO:0000313" key="4">
    <source>
        <dbReference type="EMBL" id="APG12940.1"/>
    </source>
</evidence>
<dbReference type="GO" id="GO:0008236">
    <property type="term" value="F:serine-type peptidase activity"/>
    <property type="evidence" value="ECO:0007669"/>
    <property type="project" value="InterPro"/>
</dbReference>
<dbReference type="InterPro" id="IPR029058">
    <property type="entry name" value="AB_hydrolase_fold"/>
</dbReference>
<dbReference type="SUPFAM" id="SSF53474">
    <property type="entry name" value="alpha/beta-Hydrolases"/>
    <property type="match status" value="1"/>
</dbReference>
<dbReference type="Proteomes" id="UP000181962">
    <property type="component" value="Chromosome"/>
</dbReference>
<dbReference type="Pfam" id="PF00326">
    <property type="entry name" value="Peptidase_S9"/>
    <property type="match status" value="1"/>
</dbReference>
<organism evidence="4 5">
    <name type="scientific">Bradyrhizobium japonicum</name>
    <dbReference type="NCBI Taxonomy" id="375"/>
    <lineage>
        <taxon>Bacteria</taxon>
        <taxon>Pseudomonadati</taxon>
        <taxon>Pseudomonadota</taxon>
        <taxon>Alphaproteobacteria</taxon>
        <taxon>Hyphomicrobiales</taxon>
        <taxon>Nitrobacteraceae</taxon>
        <taxon>Bradyrhizobium</taxon>
    </lineage>
</organism>
<keyword evidence="1 4" id="KW-0378">Hydrolase</keyword>
<dbReference type="AlphaFoldDB" id="A0A1L3FI21"/>
<evidence type="ECO:0000259" key="3">
    <source>
        <dbReference type="Pfam" id="PF00326"/>
    </source>
</evidence>